<dbReference type="Proteomes" id="UP000518752">
    <property type="component" value="Unassembled WGS sequence"/>
</dbReference>
<evidence type="ECO:0000256" key="1">
    <source>
        <dbReference type="ARBA" id="ARBA00006484"/>
    </source>
</evidence>
<evidence type="ECO:0000256" key="2">
    <source>
        <dbReference type="ARBA" id="ARBA00022857"/>
    </source>
</evidence>
<evidence type="ECO:0000313" key="5">
    <source>
        <dbReference type="Proteomes" id="UP000518752"/>
    </source>
</evidence>
<dbReference type="SUPFAM" id="SSF51735">
    <property type="entry name" value="NAD(P)-binding Rossmann-fold domains"/>
    <property type="match status" value="1"/>
</dbReference>
<comment type="caution">
    <text evidence="4">The sequence shown here is derived from an EMBL/GenBank/DDBJ whole genome shotgun (WGS) entry which is preliminary data.</text>
</comment>
<keyword evidence="2" id="KW-0521">NADP</keyword>
<proteinExistence type="inferred from homology"/>
<protein>
    <recommendedName>
        <fullName evidence="6">Short-chain dehydrogenase</fullName>
    </recommendedName>
</protein>
<comment type="similarity">
    <text evidence="1">Belongs to the short-chain dehydrogenases/reductases (SDR) family.</text>
</comment>
<dbReference type="InterPro" id="IPR002347">
    <property type="entry name" value="SDR_fam"/>
</dbReference>
<name>A0A8H5HW77_9AGAR</name>
<dbReference type="PANTHER" id="PTHR43008:SF8">
    <property type="entry name" value="BENZIL REDUCTASE ((S)-BENZOIN FORMING) IRC24"/>
    <property type="match status" value="1"/>
</dbReference>
<keyword evidence="3" id="KW-0560">Oxidoreductase</keyword>
<dbReference type="InterPro" id="IPR020904">
    <property type="entry name" value="Sc_DH/Rdtase_CS"/>
</dbReference>
<dbReference type="OrthoDB" id="9876299at2759"/>
<organism evidence="4 5">
    <name type="scientific">Collybiopsis confluens</name>
    <dbReference type="NCBI Taxonomy" id="2823264"/>
    <lineage>
        <taxon>Eukaryota</taxon>
        <taxon>Fungi</taxon>
        <taxon>Dikarya</taxon>
        <taxon>Basidiomycota</taxon>
        <taxon>Agaricomycotina</taxon>
        <taxon>Agaricomycetes</taxon>
        <taxon>Agaricomycetidae</taxon>
        <taxon>Agaricales</taxon>
        <taxon>Marasmiineae</taxon>
        <taxon>Omphalotaceae</taxon>
        <taxon>Collybiopsis</taxon>
    </lineage>
</organism>
<dbReference type="PRINTS" id="PR00081">
    <property type="entry name" value="GDHRDH"/>
</dbReference>
<evidence type="ECO:0000256" key="3">
    <source>
        <dbReference type="ARBA" id="ARBA00023002"/>
    </source>
</evidence>
<gene>
    <name evidence="4" type="ORF">D9757_002727</name>
</gene>
<dbReference type="Gene3D" id="3.40.50.720">
    <property type="entry name" value="NAD(P)-binding Rossmann-like Domain"/>
    <property type="match status" value="1"/>
</dbReference>
<evidence type="ECO:0008006" key="6">
    <source>
        <dbReference type="Google" id="ProtNLM"/>
    </source>
</evidence>
<dbReference type="EMBL" id="JAACJN010000014">
    <property type="protein sequence ID" value="KAF5390687.1"/>
    <property type="molecule type" value="Genomic_DNA"/>
</dbReference>
<reference evidence="4 5" key="1">
    <citation type="journal article" date="2020" name="ISME J.">
        <title>Uncovering the hidden diversity of litter-decomposition mechanisms in mushroom-forming fungi.</title>
        <authorList>
            <person name="Floudas D."/>
            <person name="Bentzer J."/>
            <person name="Ahren D."/>
            <person name="Johansson T."/>
            <person name="Persson P."/>
            <person name="Tunlid A."/>
        </authorList>
    </citation>
    <scope>NUCLEOTIDE SEQUENCE [LARGE SCALE GENOMIC DNA]</scope>
    <source>
        <strain evidence="4 5">CBS 406.79</strain>
    </source>
</reference>
<evidence type="ECO:0000313" key="4">
    <source>
        <dbReference type="EMBL" id="KAF5390687.1"/>
    </source>
</evidence>
<sequence>MRSPVVIVTGASKGIGLATLSILLTKFNATCISFSRSITPELRDLASDRLLALECDVADESAVKDCVEKAIGKYHYIDGLVLNAGTLDPICRIGDDIPISEWKKNFDINFFSLVTVIQATLPSLRTSELGGRIVFVSSGAAVKGFPGWGPYNASKAALNSLCRTIAEEEPSIFSVAVRPGVVNTAMQGAIRENGASAMGSGHQPFLDLHTNGLLLEPEAPGHVLAALALQCPAELSGRFVSWDEDVCRPFVD</sequence>
<keyword evidence="5" id="KW-1185">Reference proteome</keyword>
<dbReference type="GO" id="GO:0050664">
    <property type="term" value="F:oxidoreductase activity, acting on NAD(P)H, oxygen as acceptor"/>
    <property type="evidence" value="ECO:0007669"/>
    <property type="project" value="TreeGrafter"/>
</dbReference>
<dbReference type="Pfam" id="PF00106">
    <property type="entry name" value="adh_short"/>
    <property type="match status" value="1"/>
</dbReference>
<accession>A0A8H5HW77</accession>
<dbReference type="GO" id="GO:0016616">
    <property type="term" value="F:oxidoreductase activity, acting on the CH-OH group of donors, NAD or NADP as acceptor"/>
    <property type="evidence" value="ECO:0007669"/>
    <property type="project" value="UniProtKB-ARBA"/>
</dbReference>
<dbReference type="PANTHER" id="PTHR43008">
    <property type="entry name" value="BENZIL REDUCTASE"/>
    <property type="match status" value="1"/>
</dbReference>
<dbReference type="PROSITE" id="PS00061">
    <property type="entry name" value="ADH_SHORT"/>
    <property type="match status" value="1"/>
</dbReference>
<dbReference type="AlphaFoldDB" id="A0A8H5HW77"/>
<dbReference type="InterPro" id="IPR036291">
    <property type="entry name" value="NAD(P)-bd_dom_sf"/>
</dbReference>